<accession>A0A5C6CV70</accession>
<feature type="domain" description="LamG-like jellyroll fold" evidence="4">
    <location>
        <begin position="370"/>
        <end position="515"/>
    </location>
</feature>
<organism evidence="5 6">
    <name type="scientific">Bythopirellula polymerisocia</name>
    <dbReference type="NCBI Taxonomy" id="2528003"/>
    <lineage>
        <taxon>Bacteria</taxon>
        <taxon>Pseudomonadati</taxon>
        <taxon>Planctomycetota</taxon>
        <taxon>Planctomycetia</taxon>
        <taxon>Pirellulales</taxon>
        <taxon>Lacipirellulaceae</taxon>
        <taxon>Bythopirellula</taxon>
    </lineage>
</organism>
<reference evidence="5 6" key="1">
    <citation type="submission" date="2019-02" db="EMBL/GenBank/DDBJ databases">
        <title>Deep-cultivation of Planctomycetes and their phenomic and genomic characterization uncovers novel biology.</title>
        <authorList>
            <person name="Wiegand S."/>
            <person name="Jogler M."/>
            <person name="Boedeker C."/>
            <person name="Pinto D."/>
            <person name="Vollmers J."/>
            <person name="Rivas-Marin E."/>
            <person name="Kohn T."/>
            <person name="Peeters S.H."/>
            <person name="Heuer A."/>
            <person name="Rast P."/>
            <person name="Oberbeckmann S."/>
            <person name="Bunk B."/>
            <person name="Jeske O."/>
            <person name="Meyerdierks A."/>
            <person name="Storesund J.E."/>
            <person name="Kallscheuer N."/>
            <person name="Luecker S."/>
            <person name="Lage O.M."/>
            <person name="Pohl T."/>
            <person name="Merkel B.J."/>
            <person name="Hornburger P."/>
            <person name="Mueller R.-W."/>
            <person name="Bruemmer F."/>
            <person name="Labrenz M."/>
            <person name="Spormann A.M."/>
            <person name="Op Den Camp H."/>
            <person name="Overmann J."/>
            <person name="Amann R."/>
            <person name="Jetten M.S.M."/>
            <person name="Mascher T."/>
            <person name="Medema M.H."/>
            <person name="Devos D.P."/>
            <person name="Kaster A.-K."/>
            <person name="Ovreas L."/>
            <person name="Rohde M."/>
            <person name="Galperin M.Y."/>
            <person name="Jogler C."/>
        </authorList>
    </citation>
    <scope>NUCLEOTIDE SEQUENCE [LARGE SCALE GENOMIC DNA]</scope>
    <source>
        <strain evidence="5 6">Pla144</strain>
    </source>
</reference>
<evidence type="ECO:0000313" key="5">
    <source>
        <dbReference type="EMBL" id="TWU28348.1"/>
    </source>
</evidence>
<keyword evidence="3" id="KW-1133">Transmembrane helix</keyword>
<dbReference type="AlphaFoldDB" id="A0A5C6CV70"/>
<dbReference type="Proteomes" id="UP000318437">
    <property type="component" value="Unassembled WGS sequence"/>
</dbReference>
<name>A0A5C6CV70_9BACT</name>
<dbReference type="Pfam" id="PF13385">
    <property type="entry name" value="Laminin_G_3"/>
    <property type="match status" value="1"/>
</dbReference>
<dbReference type="InterPro" id="IPR013320">
    <property type="entry name" value="ConA-like_dom_sf"/>
</dbReference>
<dbReference type="PANTHER" id="PTHR30273">
    <property type="entry name" value="PERIPLASMIC SIGNAL SENSOR AND SIGMA FACTOR ACTIVATOR FECR-RELATED"/>
    <property type="match status" value="1"/>
</dbReference>
<evidence type="ECO:0000256" key="1">
    <source>
        <dbReference type="ARBA" id="ARBA00022729"/>
    </source>
</evidence>
<dbReference type="Pfam" id="PF04773">
    <property type="entry name" value="FecR"/>
    <property type="match status" value="1"/>
</dbReference>
<keyword evidence="3" id="KW-0812">Transmembrane</keyword>
<protein>
    <submittedName>
        <fullName evidence="5">FecR protein</fullName>
    </submittedName>
</protein>
<dbReference type="SMART" id="SM00560">
    <property type="entry name" value="LamGL"/>
    <property type="match status" value="1"/>
</dbReference>
<keyword evidence="1" id="KW-0732">Signal</keyword>
<dbReference type="Gene3D" id="2.60.120.1440">
    <property type="match status" value="1"/>
</dbReference>
<dbReference type="InterPro" id="IPR012373">
    <property type="entry name" value="Ferrdict_sens_TM"/>
</dbReference>
<dbReference type="Gene3D" id="2.60.120.200">
    <property type="match status" value="1"/>
</dbReference>
<evidence type="ECO:0000256" key="3">
    <source>
        <dbReference type="SAM" id="Phobius"/>
    </source>
</evidence>
<dbReference type="GO" id="GO:0016989">
    <property type="term" value="F:sigma factor antagonist activity"/>
    <property type="evidence" value="ECO:0007669"/>
    <property type="project" value="TreeGrafter"/>
</dbReference>
<dbReference type="PANTHER" id="PTHR30273:SF2">
    <property type="entry name" value="PROTEIN FECR"/>
    <property type="match status" value="1"/>
</dbReference>
<evidence type="ECO:0000256" key="2">
    <source>
        <dbReference type="ARBA" id="ARBA00023157"/>
    </source>
</evidence>
<evidence type="ECO:0000313" key="6">
    <source>
        <dbReference type="Proteomes" id="UP000318437"/>
    </source>
</evidence>
<gene>
    <name evidence="5" type="ORF">Pla144_16360</name>
</gene>
<dbReference type="InterPro" id="IPR006558">
    <property type="entry name" value="LamG-like"/>
</dbReference>
<keyword evidence="3" id="KW-0472">Membrane</keyword>
<dbReference type="EMBL" id="SJPS01000002">
    <property type="protein sequence ID" value="TWU28348.1"/>
    <property type="molecule type" value="Genomic_DNA"/>
</dbReference>
<evidence type="ECO:0000259" key="4">
    <source>
        <dbReference type="SMART" id="SM00560"/>
    </source>
</evidence>
<comment type="caution">
    <text evidence="5">The sequence shown here is derived from an EMBL/GenBank/DDBJ whole genome shotgun (WGS) entry which is preliminary data.</text>
</comment>
<proteinExistence type="predicted"/>
<dbReference type="SUPFAM" id="SSF49899">
    <property type="entry name" value="Concanavalin A-like lectins/glucanases"/>
    <property type="match status" value="1"/>
</dbReference>
<dbReference type="InterPro" id="IPR006860">
    <property type="entry name" value="FecR"/>
</dbReference>
<feature type="transmembrane region" description="Helical" evidence="3">
    <location>
        <begin position="89"/>
        <end position="108"/>
    </location>
</feature>
<sequence>MDGSHQELEFQRLLGHMTEGGLSHTEHQRLGVLIESDPTLRHHYLDYCQMHAILRSEHGLLTAISTPSNRSDEASLAYVRDKWISRRGLFGWTAAASILIAAFGIALLTNSREKPPYRGAETAVLSKVVGARFNYGVNGETRPSEGVRLREGLYELLNGLIEIQYESGAILVLRAPATFNLVDSASVQLKDGQLSAHVPPAAKGFRIESPGATVIDLGTDFAVQAVRNKESEVHVFQGEVIVDLHGGKSKSVEKLRLVSGEAARVDFFTGMPSGIDLDAKRFLRSLRGETSSYAQTVLDLDPAVYYRMEPTSDGKRLIDSSASGADATIHFGKENMPAWTAGKVGAALALGGPAEQTYASASQYPQAKGNMLSVAAWVYANSRPRWASIAKNWAGGDEDKGQFHFGLFQDDGELEVHIFDSSGEEVFVSDHEPLPLDKWHHVAFVADGSMLRLYRNGQEVAAAAYHQMQRDPRISALAIGTKLNLRGEAPEEHDFNMWDGRLDELAIFNHALTAGQVRELYELAGGAD</sequence>
<keyword evidence="2" id="KW-1015">Disulfide bond</keyword>
<keyword evidence="6" id="KW-1185">Reference proteome</keyword>